<evidence type="ECO:0000256" key="1">
    <source>
        <dbReference type="ARBA" id="ARBA00007734"/>
    </source>
</evidence>
<name>A0A174MVG7_9FIRM</name>
<comment type="similarity">
    <text evidence="1">Belongs to the transglycosylase Slt family.</text>
</comment>
<evidence type="ECO:0000313" key="4">
    <source>
        <dbReference type="Proteomes" id="UP000095512"/>
    </source>
</evidence>
<reference evidence="3 4" key="1">
    <citation type="submission" date="2015-09" db="EMBL/GenBank/DDBJ databases">
        <authorList>
            <consortium name="Pathogen Informatics"/>
        </authorList>
    </citation>
    <scope>NUCLEOTIDE SEQUENCE [LARGE SCALE GENOMIC DNA]</scope>
    <source>
        <strain evidence="3 4">2789STDY5834865</strain>
    </source>
</reference>
<sequence>MGLISTVAEAESLRLRAGESGKREKNSCEFGNILKNSAKNMAMDAIFEQAGKTFGLSPDLLRAVAKTESDFNPNAVSKAGAMGVMQLMPGTAKSLGVADPYDPWQNIMGGAKYLKENLDRFKDVKLALAAYNAGPGSVQKYGGIPPYEETQNYVKKVMGYMGETLTADRDVRSPYKGMAGNSMAGNSSFLAGSDVYRGWGVNSLTNTPGVFENLSFRQQGDEIVMDKESFNSLIQILRIQMMMNAGREIGVMEI</sequence>
<dbReference type="RefSeq" id="WP_057572257.1">
    <property type="nucleotide sequence ID" value="NZ_CATYWZ010000015.1"/>
</dbReference>
<dbReference type="Proteomes" id="UP000095512">
    <property type="component" value="Unassembled WGS sequence"/>
</dbReference>
<dbReference type="SUPFAM" id="SSF53955">
    <property type="entry name" value="Lysozyme-like"/>
    <property type="match status" value="1"/>
</dbReference>
<dbReference type="InterPro" id="IPR008258">
    <property type="entry name" value="Transglycosylase_SLT_dom_1"/>
</dbReference>
<dbReference type="InterPro" id="IPR023346">
    <property type="entry name" value="Lysozyme-like_dom_sf"/>
</dbReference>
<dbReference type="GO" id="GO:0000270">
    <property type="term" value="P:peptidoglycan metabolic process"/>
    <property type="evidence" value="ECO:0007669"/>
    <property type="project" value="InterPro"/>
</dbReference>
<accession>A0A174MVG7</accession>
<protein>
    <submittedName>
        <fullName evidence="3">Lytic transglycosylase</fullName>
        <ecNumber evidence="3">4.2.2.-</ecNumber>
    </submittedName>
</protein>
<dbReference type="PROSITE" id="PS00922">
    <property type="entry name" value="TRANSGLYCOSYLASE"/>
    <property type="match status" value="1"/>
</dbReference>
<evidence type="ECO:0000313" key="3">
    <source>
        <dbReference type="EMBL" id="CUP40303.1"/>
    </source>
</evidence>
<dbReference type="PANTHER" id="PTHR37423:SF2">
    <property type="entry name" value="MEMBRANE-BOUND LYTIC MUREIN TRANSGLYCOSYLASE C"/>
    <property type="match status" value="1"/>
</dbReference>
<dbReference type="EC" id="4.2.2.-" evidence="3"/>
<dbReference type="CDD" id="cd00254">
    <property type="entry name" value="LT-like"/>
    <property type="match status" value="1"/>
</dbReference>
<keyword evidence="3" id="KW-0456">Lyase</keyword>
<organism evidence="3 4">
    <name type="scientific">Enterocloster clostridioformis</name>
    <dbReference type="NCBI Taxonomy" id="1531"/>
    <lineage>
        <taxon>Bacteria</taxon>
        <taxon>Bacillati</taxon>
        <taxon>Bacillota</taxon>
        <taxon>Clostridia</taxon>
        <taxon>Lachnospirales</taxon>
        <taxon>Lachnospiraceae</taxon>
        <taxon>Enterocloster</taxon>
    </lineage>
</organism>
<dbReference type="InterPro" id="IPR000189">
    <property type="entry name" value="Transglyc_AS"/>
</dbReference>
<dbReference type="EMBL" id="CZAB01000032">
    <property type="protein sequence ID" value="CUP40303.1"/>
    <property type="molecule type" value="Genomic_DNA"/>
</dbReference>
<dbReference type="PANTHER" id="PTHR37423">
    <property type="entry name" value="SOLUBLE LYTIC MUREIN TRANSGLYCOSYLASE-RELATED"/>
    <property type="match status" value="1"/>
</dbReference>
<gene>
    <name evidence="3" type="primary">slt</name>
    <name evidence="3" type="ORF">ERS852480_03254</name>
</gene>
<dbReference type="GO" id="GO:0016020">
    <property type="term" value="C:membrane"/>
    <property type="evidence" value="ECO:0007669"/>
    <property type="project" value="InterPro"/>
</dbReference>
<evidence type="ECO:0000259" key="2">
    <source>
        <dbReference type="Pfam" id="PF01464"/>
    </source>
</evidence>
<dbReference type="Pfam" id="PF01464">
    <property type="entry name" value="SLT"/>
    <property type="match status" value="1"/>
</dbReference>
<dbReference type="Gene3D" id="1.10.530.10">
    <property type="match status" value="1"/>
</dbReference>
<proteinExistence type="inferred from homology"/>
<feature type="domain" description="Transglycosylase SLT" evidence="2">
    <location>
        <begin position="47"/>
        <end position="152"/>
    </location>
</feature>
<dbReference type="GO" id="GO:0008933">
    <property type="term" value="F:peptidoglycan lytic transglycosylase activity"/>
    <property type="evidence" value="ECO:0007669"/>
    <property type="project" value="InterPro"/>
</dbReference>
<dbReference type="AlphaFoldDB" id="A0A174MVG7"/>